<accession>A0ABY8Q2P5</accession>
<protein>
    <submittedName>
        <fullName evidence="8">DMT family transporter</fullName>
    </submittedName>
</protein>
<dbReference type="Pfam" id="PF00892">
    <property type="entry name" value="EamA"/>
    <property type="match status" value="2"/>
</dbReference>
<evidence type="ECO:0000259" key="7">
    <source>
        <dbReference type="Pfam" id="PF00892"/>
    </source>
</evidence>
<name>A0ABY8Q2P5_9RHOB</name>
<dbReference type="SUPFAM" id="SSF103481">
    <property type="entry name" value="Multidrug resistance efflux transporter EmrE"/>
    <property type="match status" value="2"/>
</dbReference>
<feature type="transmembrane region" description="Helical" evidence="6">
    <location>
        <begin position="68"/>
        <end position="86"/>
    </location>
</feature>
<dbReference type="PANTHER" id="PTHR32322:SF2">
    <property type="entry name" value="EAMA DOMAIN-CONTAINING PROTEIN"/>
    <property type="match status" value="1"/>
</dbReference>
<comment type="subcellular location">
    <subcellularLocation>
        <location evidence="1">Membrane</location>
        <topology evidence="1">Multi-pass membrane protein</topology>
    </subcellularLocation>
</comment>
<dbReference type="PANTHER" id="PTHR32322">
    <property type="entry name" value="INNER MEMBRANE TRANSPORTER"/>
    <property type="match status" value="1"/>
</dbReference>
<dbReference type="Proteomes" id="UP001230978">
    <property type="component" value="Chromosome"/>
</dbReference>
<dbReference type="InterPro" id="IPR037185">
    <property type="entry name" value="EmrE-like"/>
</dbReference>
<gene>
    <name evidence="8" type="ORF">QF092_12310</name>
</gene>
<keyword evidence="4 6" id="KW-1133">Transmembrane helix</keyword>
<feature type="transmembrane region" description="Helical" evidence="6">
    <location>
        <begin position="33"/>
        <end position="56"/>
    </location>
</feature>
<keyword evidence="3 6" id="KW-0812">Transmembrane</keyword>
<feature type="transmembrane region" description="Helical" evidence="6">
    <location>
        <begin position="92"/>
        <end position="113"/>
    </location>
</feature>
<evidence type="ECO:0000256" key="3">
    <source>
        <dbReference type="ARBA" id="ARBA00022692"/>
    </source>
</evidence>
<sequence length="292" mass="29859">MDLRALLMGLIFALMWSSAFATARIIVADAAPLAALAARFLISGLLAVGVALALGARATLTRAQWRSVAAFGLLQNTAYLGLNFIALQWVEASLAVIIAASMPLMVAALSWAFRGERLPALGLAGLVAGFAGTALIMGTRLSGGADPLGTLLCILGALALAIATLTLRSASGAQGGLGPLLLVVGLQMLAGSAALAIIAALTEPFRLTPTLPLALAFAYQIFIPGLAATLIWFALVRRIGPTRAATYHFLNPAFGTAIAALLLNETLQLTDILGAAIVAAGILAVQLSRKPA</sequence>
<reference evidence="8 9" key="1">
    <citation type="submission" date="2023-04" db="EMBL/GenBank/DDBJ databases">
        <title>YMD61, complete Genome.</title>
        <authorList>
            <person name="Zhang J."/>
        </authorList>
    </citation>
    <scope>NUCLEOTIDE SEQUENCE [LARGE SCALE GENOMIC DNA]</scope>
    <source>
        <strain evidence="8 9">YMD61</strain>
    </source>
</reference>
<dbReference type="InterPro" id="IPR050638">
    <property type="entry name" value="AA-Vitamin_Transporters"/>
</dbReference>
<keyword evidence="9" id="KW-1185">Reference proteome</keyword>
<organism evidence="8 9">
    <name type="scientific">Fuscovulum ytuae</name>
    <dbReference type="NCBI Taxonomy" id="3042299"/>
    <lineage>
        <taxon>Bacteria</taxon>
        <taxon>Pseudomonadati</taxon>
        <taxon>Pseudomonadota</taxon>
        <taxon>Alphaproteobacteria</taxon>
        <taxon>Rhodobacterales</taxon>
        <taxon>Paracoccaceae</taxon>
        <taxon>Fuscovulum</taxon>
    </lineage>
</organism>
<proteinExistence type="inferred from homology"/>
<evidence type="ECO:0000313" key="9">
    <source>
        <dbReference type="Proteomes" id="UP001230978"/>
    </source>
</evidence>
<dbReference type="EMBL" id="CP124535">
    <property type="protein sequence ID" value="WGV15061.1"/>
    <property type="molecule type" value="Genomic_DNA"/>
</dbReference>
<evidence type="ECO:0000256" key="5">
    <source>
        <dbReference type="ARBA" id="ARBA00023136"/>
    </source>
</evidence>
<dbReference type="InterPro" id="IPR000620">
    <property type="entry name" value="EamA_dom"/>
</dbReference>
<evidence type="ECO:0000256" key="4">
    <source>
        <dbReference type="ARBA" id="ARBA00022989"/>
    </source>
</evidence>
<feature type="domain" description="EamA" evidence="7">
    <location>
        <begin position="4"/>
        <end position="137"/>
    </location>
</feature>
<feature type="transmembrane region" description="Helical" evidence="6">
    <location>
        <begin position="148"/>
        <end position="167"/>
    </location>
</feature>
<evidence type="ECO:0000313" key="8">
    <source>
        <dbReference type="EMBL" id="WGV15061.1"/>
    </source>
</evidence>
<evidence type="ECO:0000256" key="1">
    <source>
        <dbReference type="ARBA" id="ARBA00004141"/>
    </source>
</evidence>
<dbReference type="RefSeq" id="WP_281464192.1">
    <property type="nucleotide sequence ID" value="NZ_CP124535.1"/>
</dbReference>
<evidence type="ECO:0000256" key="6">
    <source>
        <dbReference type="SAM" id="Phobius"/>
    </source>
</evidence>
<keyword evidence="5 6" id="KW-0472">Membrane</keyword>
<feature type="domain" description="EamA" evidence="7">
    <location>
        <begin position="148"/>
        <end position="285"/>
    </location>
</feature>
<comment type="similarity">
    <text evidence="2">Belongs to the EamA transporter family.</text>
</comment>
<evidence type="ECO:0000256" key="2">
    <source>
        <dbReference type="ARBA" id="ARBA00007362"/>
    </source>
</evidence>
<feature type="transmembrane region" description="Helical" evidence="6">
    <location>
        <begin position="120"/>
        <end position="142"/>
    </location>
</feature>
<feature type="transmembrane region" description="Helical" evidence="6">
    <location>
        <begin position="213"/>
        <end position="235"/>
    </location>
</feature>
<feature type="transmembrane region" description="Helical" evidence="6">
    <location>
        <begin position="179"/>
        <end position="201"/>
    </location>
</feature>